<dbReference type="EnsemblPlants" id="Pp3c4_29800V3.2">
    <property type="protein sequence ID" value="Pp3c4_29800V3.2"/>
    <property type="gene ID" value="Pp3c4_29800"/>
</dbReference>
<dbReference type="AlphaFoldDB" id="A0A7I4DM24"/>
<protein>
    <recommendedName>
        <fullName evidence="8">Chlorophyll a-b binding protein, chloroplastic</fullName>
    </recommendedName>
</protein>
<comment type="subcellular location">
    <subcellularLocation>
        <location evidence="1 8">Plastid</location>
        <location evidence="1 8">Chloroplast thylakoid membrane</location>
    </subcellularLocation>
</comment>
<keyword evidence="8" id="KW-0793">Thylakoid</keyword>
<keyword evidence="4 8" id="KW-0602">Photosynthesis</keyword>
<evidence type="ECO:0000256" key="6">
    <source>
        <dbReference type="ARBA" id="ARBA00022991"/>
    </source>
</evidence>
<organism evidence="9 10">
    <name type="scientific">Physcomitrium patens</name>
    <name type="common">Spreading-leaved earth moss</name>
    <name type="synonym">Physcomitrella patens</name>
    <dbReference type="NCBI Taxonomy" id="3218"/>
    <lineage>
        <taxon>Eukaryota</taxon>
        <taxon>Viridiplantae</taxon>
        <taxon>Streptophyta</taxon>
        <taxon>Embryophyta</taxon>
        <taxon>Bryophyta</taxon>
        <taxon>Bryophytina</taxon>
        <taxon>Bryopsida</taxon>
        <taxon>Funariidae</taxon>
        <taxon>Funariales</taxon>
        <taxon>Funariaceae</taxon>
        <taxon>Physcomitrium</taxon>
    </lineage>
</organism>
<evidence type="ECO:0000256" key="7">
    <source>
        <dbReference type="PIRSR" id="PIRSR601344-1"/>
    </source>
</evidence>
<comment type="function">
    <text evidence="8">The light-harvesting complex (LHC) functions as a light receptor, it captures and delivers excitation energy to photosystems with which it is closely associated.</text>
</comment>
<dbReference type="Gene3D" id="1.10.3460.10">
    <property type="entry name" value="Chlorophyll a/b binding protein domain"/>
    <property type="match status" value="1"/>
</dbReference>
<keyword evidence="2 7" id="KW-0148">Chlorophyll</keyword>
<evidence type="ECO:0000313" key="10">
    <source>
        <dbReference type="Proteomes" id="UP000006727"/>
    </source>
</evidence>
<keyword evidence="10" id="KW-1185">Reference proteome</keyword>
<evidence type="ECO:0000256" key="1">
    <source>
        <dbReference type="ARBA" id="ARBA00004334"/>
    </source>
</evidence>
<dbReference type="Gramene" id="Pp3c4_29800V3.2">
    <property type="protein sequence ID" value="Pp3c4_29800V3.2"/>
    <property type="gene ID" value="Pp3c4_29800"/>
</dbReference>
<evidence type="ECO:0000256" key="4">
    <source>
        <dbReference type="ARBA" id="ARBA00022531"/>
    </source>
</evidence>
<dbReference type="InterPro" id="IPR022796">
    <property type="entry name" value="Chloroa_b-bind"/>
</dbReference>
<keyword evidence="3 8" id="KW-0150">Chloroplast</keyword>
<evidence type="ECO:0000256" key="5">
    <source>
        <dbReference type="ARBA" id="ARBA00022640"/>
    </source>
</evidence>
<evidence type="ECO:0000313" key="9">
    <source>
        <dbReference type="EnsemblPlants" id="Pp3c4_29800V3.2"/>
    </source>
</evidence>
<dbReference type="GO" id="GO:0009523">
    <property type="term" value="C:photosystem II"/>
    <property type="evidence" value="ECO:0007669"/>
    <property type="project" value="UniProtKB-KW"/>
</dbReference>
<dbReference type="InParanoid" id="A0A7I4DM24"/>
<reference evidence="9 10" key="1">
    <citation type="journal article" date="2008" name="Science">
        <title>The Physcomitrella genome reveals evolutionary insights into the conquest of land by plants.</title>
        <authorList>
            <person name="Rensing S."/>
            <person name="Lang D."/>
            <person name="Zimmer A."/>
            <person name="Terry A."/>
            <person name="Salamov A."/>
            <person name="Shapiro H."/>
            <person name="Nishiyama T."/>
            <person name="Perroud P.-F."/>
            <person name="Lindquist E."/>
            <person name="Kamisugi Y."/>
            <person name="Tanahashi T."/>
            <person name="Sakakibara K."/>
            <person name="Fujita T."/>
            <person name="Oishi K."/>
            <person name="Shin-I T."/>
            <person name="Kuroki Y."/>
            <person name="Toyoda A."/>
            <person name="Suzuki Y."/>
            <person name="Hashimoto A."/>
            <person name="Yamaguchi K."/>
            <person name="Sugano A."/>
            <person name="Kohara Y."/>
            <person name="Fujiyama A."/>
            <person name="Anterola A."/>
            <person name="Aoki S."/>
            <person name="Ashton N."/>
            <person name="Barbazuk W.B."/>
            <person name="Barker E."/>
            <person name="Bennetzen J."/>
            <person name="Bezanilla M."/>
            <person name="Blankenship R."/>
            <person name="Cho S.H."/>
            <person name="Dutcher S."/>
            <person name="Estelle M."/>
            <person name="Fawcett J.A."/>
            <person name="Gundlach H."/>
            <person name="Hanada K."/>
            <person name="Heyl A."/>
            <person name="Hicks K.A."/>
            <person name="Hugh J."/>
            <person name="Lohr M."/>
            <person name="Mayer K."/>
            <person name="Melkozernov A."/>
            <person name="Murata T."/>
            <person name="Nelson D."/>
            <person name="Pils B."/>
            <person name="Prigge M."/>
            <person name="Reiss B."/>
            <person name="Renner T."/>
            <person name="Rombauts S."/>
            <person name="Rushton P."/>
            <person name="Sanderfoot A."/>
            <person name="Schween G."/>
            <person name="Shiu S.-H."/>
            <person name="Stueber K."/>
            <person name="Theodoulou F.L."/>
            <person name="Tu H."/>
            <person name="Van de Peer Y."/>
            <person name="Verrier P.J."/>
            <person name="Waters E."/>
            <person name="Wood A."/>
            <person name="Yang L."/>
            <person name="Cove D."/>
            <person name="Cuming A."/>
            <person name="Hasebe M."/>
            <person name="Lucas S."/>
            <person name="Mishler D.B."/>
            <person name="Reski R."/>
            <person name="Grigoriev I."/>
            <person name="Quatrano R.S."/>
            <person name="Boore J.L."/>
        </authorList>
    </citation>
    <scope>NUCLEOTIDE SEQUENCE [LARGE SCALE GENOMIC DNA]</scope>
    <source>
        <strain evidence="9 10">cv. Gransden 2004</strain>
    </source>
</reference>
<dbReference type="GO" id="GO:0009522">
    <property type="term" value="C:photosystem I"/>
    <property type="evidence" value="ECO:0007669"/>
    <property type="project" value="UniProtKB-KW"/>
</dbReference>
<dbReference type="Pfam" id="PF00504">
    <property type="entry name" value="Chloroa_b-bind"/>
    <property type="match status" value="1"/>
</dbReference>
<dbReference type="EMBL" id="ABEU02000004">
    <property type="status" value="NOT_ANNOTATED_CDS"/>
    <property type="molecule type" value="Genomic_DNA"/>
</dbReference>
<proteinExistence type="inferred from homology"/>
<feature type="binding site" evidence="7">
    <location>
        <position position="94"/>
    </location>
    <ligand>
        <name>chlorophyll a</name>
        <dbReference type="ChEBI" id="CHEBI:58416"/>
        <label>1</label>
    </ligand>
</feature>
<dbReference type="Proteomes" id="UP000006727">
    <property type="component" value="Chromosome 4"/>
</dbReference>
<feature type="binding site" evidence="7">
    <location>
        <position position="91"/>
    </location>
    <ligand>
        <name>chlorophyll a</name>
        <dbReference type="ChEBI" id="CHEBI:58416"/>
        <label>1</label>
    </ligand>
</feature>
<dbReference type="PANTHER" id="PTHR21649">
    <property type="entry name" value="CHLOROPHYLL A/B BINDING PROTEIN"/>
    <property type="match status" value="1"/>
</dbReference>
<feature type="binding site" evidence="7">
    <location>
        <position position="55"/>
    </location>
    <ligand>
        <name>chlorophyll a</name>
        <dbReference type="ChEBI" id="CHEBI:58416"/>
        <label>1</label>
    </ligand>
</feature>
<feature type="binding site" description="axial binding residue" evidence="7">
    <location>
        <position position="96"/>
    </location>
    <ligand>
        <name>chlorophyll b</name>
        <dbReference type="ChEBI" id="CHEBI:61721"/>
        <label>1</label>
    </ligand>
    <ligandPart>
        <name>Mg</name>
        <dbReference type="ChEBI" id="CHEBI:25107"/>
    </ligandPart>
</feature>
<name>A0A7I4DM24_PHYPA</name>
<reference evidence="9" key="3">
    <citation type="submission" date="2020-12" db="UniProtKB">
        <authorList>
            <consortium name="EnsemblPlants"/>
        </authorList>
    </citation>
    <scope>IDENTIFICATION</scope>
</reference>
<dbReference type="GO" id="GO:0016168">
    <property type="term" value="F:chlorophyll binding"/>
    <property type="evidence" value="ECO:0007669"/>
    <property type="project" value="UniProtKB-KW"/>
</dbReference>
<keyword evidence="8" id="KW-0603">Photosystem I</keyword>
<sequence length="193" mass="21479">MRLVLTMDMLHLTLSHAGPDRTIYLLEGLLAKNEIPEYLTGEVPGDYGCYPLGLSMKSEDFDNEYIVVDEHFLRLKSVPIICNHRTYQAYELIHARWAMPGAAGFVLPEAFNKFGAVCGPEAVWRKTGGLLLEGDSIKYFGATIPINLAAAVIAEVILVRGAEFYRSTNKSPLGSGSAQCYSYCMLHLREMRL</sequence>
<keyword evidence="5 8" id="KW-0934">Plastid</keyword>
<evidence type="ECO:0000256" key="2">
    <source>
        <dbReference type="ARBA" id="ARBA00022494"/>
    </source>
</evidence>
<dbReference type="GO" id="GO:0009535">
    <property type="term" value="C:chloroplast thylakoid membrane"/>
    <property type="evidence" value="ECO:0000318"/>
    <property type="project" value="GO_Central"/>
</dbReference>
<dbReference type="GO" id="GO:0009416">
    <property type="term" value="P:response to light stimulus"/>
    <property type="evidence" value="ECO:0000318"/>
    <property type="project" value="GO_Central"/>
</dbReference>
<dbReference type="InterPro" id="IPR001344">
    <property type="entry name" value="Chloro_AB-bd_pln"/>
</dbReference>
<evidence type="ECO:0000256" key="8">
    <source>
        <dbReference type="RuleBase" id="RU363080"/>
    </source>
</evidence>
<comment type="similarity">
    <text evidence="8">Belongs to the light-harvesting chlorophyll a/b-binding (LHC) protein family.</text>
</comment>
<keyword evidence="8" id="KW-0604">Photosystem II</keyword>
<reference evidence="9 10" key="2">
    <citation type="journal article" date="2018" name="Plant J.">
        <title>The Physcomitrella patens chromosome-scale assembly reveals moss genome structure and evolution.</title>
        <authorList>
            <person name="Lang D."/>
            <person name="Ullrich K.K."/>
            <person name="Murat F."/>
            <person name="Fuchs J."/>
            <person name="Jenkins J."/>
            <person name="Haas F.B."/>
            <person name="Piednoel M."/>
            <person name="Gundlach H."/>
            <person name="Van Bel M."/>
            <person name="Meyberg R."/>
            <person name="Vives C."/>
            <person name="Morata J."/>
            <person name="Symeonidi A."/>
            <person name="Hiss M."/>
            <person name="Muchero W."/>
            <person name="Kamisugi Y."/>
            <person name="Saleh O."/>
            <person name="Blanc G."/>
            <person name="Decker E.L."/>
            <person name="van Gessel N."/>
            <person name="Grimwood J."/>
            <person name="Hayes R.D."/>
            <person name="Graham S.W."/>
            <person name="Gunter L.E."/>
            <person name="McDaniel S.F."/>
            <person name="Hoernstein S.N.W."/>
            <person name="Larsson A."/>
            <person name="Li F.W."/>
            <person name="Perroud P.F."/>
            <person name="Phillips J."/>
            <person name="Ranjan P."/>
            <person name="Rokshar D.S."/>
            <person name="Rothfels C.J."/>
            <person name="Schneider L."/>
            <person name="Shu S."/>
            <person name="Stevenson D.W."/>
            <person name="Thummler F."/>
            <person name="Tillich M."/>
            <person name="Villarreal Aguilar J.C."/>
            <person name="Widiez T."/>
            <person name="Wong G.K."/>
            <person name="Wymore A."/>
            <person name="Zhang Y."/>
            <person name="Zimmer A.D."/>
            <person name="Quatrano R.S."/>
            <person name="Mayer K.F.X."/>
            <person name="Goodstein D."/>
            <person name="Casacuberta J.M."/>
            <person name="Vandepoele K."/>
            <person name="Reski R."/>
            <person name="Cuming A.C."/>
            <person name="Tuskan G.A."/>
            <person name="Maumus F."/>
            <person name="Salse J."/>
            <person name="Schmutz J."/>
            <person name="Rensing S.A."/>
        </authorList>
    </citation>
    <scope>NUCLEOTIDE SEQUENCE [LARGE SCALE GENOMIC DNA]</scope>
    <source>
        <strain evidence="9 10">cv. Gransden 2004</strain>
    </source>
</reference>
<accession>A0A7I4DM24</accession>
<keyword evidence="6 8" id="KW-0157">Chromophore</keyword>
<dbReference type="GO" id="GO:0009768">
    <property type="term" value="P:photosynthesis, light harvesting in photosystem I"/>
    <property type="evidence" value="ECO:0000318"/>
    <property type="project" value="GO_Central"/>
</dbReference>
<evidence type="ECO:0000256" key="3">
    <source>
        <dbReference type="ARBA" id="ARBA00022528"/>
    </source>
</evidence>
<dbReference type="SUPFAM" id="SSF103511">
    <property type="entry name" value="Chlorophyll a-b binding protein"/>
    <property type="match status" value="1"/>
</dbReference>